<dbReference type="RefSeq" id="WP_195023723.1">
    <property type="nucleotide sequence ID" value="NZ_JADLPS010000019.1"/>
</dbReference>
<gene>
    <name evidence="1" type="ORF">ACFYY5_28725</name>
</gene>
<protein>
    <submittedName>
        <fullName evidence="1">Uncharacterized protein</fullName>
    </submittedName>
</protein>
<dbReference type="Proteomes" id="UP001602089">
    <property type="component" value="Unassembled WGS sequence"/>
</dbReference>
<organism evidence="1 2">
    <name type="scientific">Nocardia elegans</name>
    <dbReference type="NCBI Taxonomy" id="300029"/>
    <lineage>
        <taxon>Bacteria</taxon>
        <taxon>Bacillati</taxon>
        <taxon>Actinomycetota</taxon>
        <taxon>Actinomycetes</taxon>
        <taxon>Mycobacteriales</taxon>
        <taxon>Nocardiaceae</taxon>
        <taxon>Nocardia</taxon>
    </lineage>
</organism>
<dbReference type="EMBL" id="JBIATK010000012">
    <property type="protein sequence ID" value="MFF4026843.1"/>
    <property type="molecule type" value="Genomic_DNA"/>
</dbReference>
<sequence length="65" mass="7337">MLIETGSNHPRDTRCQFGARRDTLNVVAFGVSVRPLILGAAIRENISNVALRVEFWLLDLQEGNW</sequence>
<evidence type="ECO:0000313" key="1">
    <source>
        <dbReference type="EMBL" id="MFF4026843.1"/>
    </source>
</evidence>
<evidence type="ECO:0000313" key="2">
    <source>
        <dbReference type="Proteomes" id="UP001602089"/>
    </source>
</evidence>
<keyword evidence="2" id="KW-1185">Reference proteome</keyword>
<comment type="caution">
    <text evidence="1">The sequence shown here is derived from an EMBL/GenBank/DDBJ whole genome shotgun (WGS) entry which is preliminary data.</text>
</comment>
<name>A0ABW6TQ92_9NOCA</name>
<proteinExistence type="predicted"/>
<reference evidence="1 2" key="1">
    <citation type="submission" date="2024-10" db="EMBL/GenBank/DDBJ databases">
        <title>The Natural Products Discovery Center: Release of the First 8490 Sequenced Strains for Exploring Actinobacteria Biosynthetic Diversity.</title>
        <authorList>
            <person name="Kalkreuter E."/>
            <person name="Kautsar S.A."/>
            <person name="Yang D."/>
            <person name="Bader C.D."/>
            <person name="Teijaro C.N."/>
            <person name="Fluegel L."/>
            <person name="Davis C.M."/>
            <person name="Simpson J.R."/>
            <person name="Lauterbach L."/>
            <person name="Steele A.D."/>
            <person name="Gui C."/>
            <person name="Meng S."/>
            <person name="Li G."/>
            <person name="Viehrig K."/>
            <person name="Ye F."/>
            <person name="Su P."/>
            <person name="Kiefer A.F."/>
            <person name="Nichols A."/>
            <person name="Cepeda A.J."/>
            <person name="Yan W."/>
            <person name="Fan B."/>
            <person name="Jiang Y."/>
            <person name="Adhikari A."/>
            <person name="Zheng C.-J."/>
            <person name="Schuster L."/>
            <person name="Cowan T.M."/>
            <person name="Smanski M.J."/>
            <person name="Chevrette M.G."/>
            <person name="De Carvalho L.P.S."/>
            <person name="Shen B."/>
        </authorList>
    </citation>
    <scope>NUCLEOTIDE SEQUENCE [LARGE SCALE GENOMIC DNA]</scope>
    <source>
        <strain evidence="1 2">NPDC001867</strain>
    </source>
</reference>
<accession>A0ABW6TQ92</accession>